<dbReference type="GO" id="GO:0002161">
    <property type="term" value="F:aminoacyl-tRNA deacylase activity"/>
    <property type="evidence" value="ECO:0007669"/>
    <property type="project" value="InterPro"/>
</dbReference>
<dbReference type="Proteomes" id="UP000246114">
    <property type="component" value="Unassembled WGS sequence"/>
</dbReference>
<dbReference type="InterPro" id="IPR036754">
    <property type="entry name" value="YbaK/aa-tRNA-synt-asso_dom_sf"/>
</dbReference>
<dbReference type="RefSeq" id="WP_178311551.1">
    <property type="nucleotide sequence ID" value="NZ_JACATM010000009.1"/>
</dbReference>
<sequence length="50" mass="5574">MKKSYKTVIDAACENVDTIIVSAGKIGYQIEIKPKELVELVRGEIESIIH</sequence>
<name>A0A316MPQ3_9CLOT</name>
<dbReference type="Gene3D" id="3.90.960.10">
    <property type="entry name" value="YbaK/aminoacyl-tRNA synthetase-associated domain"/>
    <property type="match status" value="1"/>
</dbReference>
<dbReference type="AlphaFoldDB" id="A0A316MPQ3"/>
<comment type="caution">
    <text evidence="1">The sequence shown here is derived from an EMBL/GenBank/DDBJ whole genome shotgun (WGS) entry which is preliminary data.</text>
</comment>
<accession>A0A316MPQ3</accession>
<evidence type="ECO:0000313" key="1">
    <source>
        <dbReference type="EMBL" id="PWL54370.1"/>
    </source>
</evidence>
<reference evidence="1 2" key="1">
    <citation type="submission" date="2018-03" db="EMBL/GenBank/DDBJ databases">
        <title>The uncultured portion of the human microbiome is neutrally assembled.</title>
        <authorList>
            <person name="Jeraldo P."/>
            <person name="Boardman L."/>
            <person name="White B.A."/>
            <person name="Nelson H."/>
            <person name="Goldenfeld N."/>
            <person name="Chia N."/>
        </authorList>
    </citation>
    <scope>NUCLEOTIDE SEQUENCE [LARGE SCALE GENOMIC DNA]</scope>
    <source>
        <strain evidence="1">CIM:MAG 903</strain>
    </source>
</reference>
<dbReference type="EMBL" id="QAMZ01000023">
    <property type="protein sequence ID" value="PWL54370.1"/>
    <property type="molecule type" value="Genomic_DNA"/>
</dbReference>
<proteinExistence type="predicted"/>
<gene>
    <name evidence="1" type="ORF">DBY38_04385</name>
</gene>
<evidence type="ECO:0000313" key="2">
    <source>
        <dbReference type="Proteomes" id="UP000246114"/>
    </source>
</evidence>
<protein>
    <submittedName>
        <fullName evidence="1">Uncharacterized protein</fullName>
    </submittedName>
</protein>
<organism evidence="1 2">
    <name type="scientific">Clostridium cadaveris</name>
    <dbReference type="NCBI Taxonomy" id="1529"/>
    <lineage>
        <taxon>Bacteria</taxon>
        <taxon>Bacillati</taxon>
        <taxon>Bacillota</taxon>
        <taxon>Clostridia</taxon>
        <taxon>Eubacteriales</taxon>
        <taxon>Clostridiaceae</taxon>
        <taxon>Clostridium</taxon>
    </lineage>
</organism>
<dbReference type="SUPFAM" id="SSF55826">
    <property type="entry name" value="YbaK/ProRS associated domain"/>
    <property type="match status" value="1"/>
</dbReference>